<dbReference type="SUPFAM" id="SSF90209">
    <property type="entry name" value="Ran binding protein zinc finger-like"/>
    <property type="match status" value="1"/>
</dbReference>
<feature type="compositionally biased region" description="Polar residues" evidence="5">
    <location>
        <begin position="640"/>
        <end position="658"/>
    </location>
</feature>
<feature type="compositionally biased region" description="Polar residues" evidence="5">
    <location>
        <begin position="612"/>
        <end position="630"/>
    </location>
</feature>
<feature type="region of interest" description="Disordered" evidence="5">
    <location>
        <begin position="505"/>
        <end position="665"/>
    </location>
</feature>
<comment type="caution">
    <text evidence="7">The sequence shown here is derived from an EMBL/GenBank/DDBJ whole genome shotgun (WGS) entry which is preliminary data.</text>
</comment>
<feature type="compositionally biased region" description="Pro residues" evidence="5">
    <location>
        <begin position="51"/>
        <end position="68"/>
    </location>
</feature>
<dbReference type="PROSITE" id="PS50199">
    <property type="entry name" value="ZF_RANBP2_2"/>
    <property type="match status" value="2"/>
</dbReference>
<name>A0A843VGR5_COLES</name>
<organism evidence="7 8">
    <name type="scientific">Colocasia esculenta</name>
    <name type="common">Wild taro</name>
    <name type="synonym">Arum esculentum</name>
    <dbReference type="NCBI Taxonomy" id="4460"/>
    <lineage>
        <taxon>Eukaryota</taxon>
        <taxon>Viridiplantae</taxon>
        <taxon>Streptophyta</taxon>
        <taxon>Embryophyta</taxon>
        <taxon>Tracheophyta</taxon>
        <taxon>Spermatophyta</taxon>
        <taxon>Magnoliopsida</taxon>
        <taxon>Liliopsida</taxon>
        <taxon>Araceae</taxon>
        <taxon>Aroideae</taxon>
        <taxon>Colocasieae</taxon>
        <taxon>Colocasia</taxon>
    </lineage>
</organism>
<dbReference type="EMBL" id="NMUH01001456">
    <property type="protein sequence ID" value="MQL92534.1"/>
    <property type="molecule type" value="Genomic_DNA"/>
</dbReference>
<feature type="region of interest" description="Disordered" evidence="5">
    <location>
        <begin position="104"/>
        <end position="127"/>
    </location>
</feature>
<dbReference type="InterPro" id="IPR036443">
    <property type="entry name" value="Znf_RanBP2_sf"/>
</dbReference>
<evidence type="ECO:0000259" key="6">
    <source>
        <dbReference type="PROSITE" id="PS50199"/>
    </source>
</evidence>
<feature type="compositionally biased region" description="Acidic residues" evidence="5">
    <location>
        <begin position="702"/>
        <end position="714"/>
    </location>
</feature>
<protein>
    <recommendedName>
        <fullName evidence="6">RanBP2-type domain-containing protein</fullName>
    </recommendedName>
</protein>
<evidence type="ECO:0000256" key="2">
    <source>
        <dbReference type="ARBA" id="ARBA00022771"/>
    </source>
</evidence>
<dbReference type="AlphaFoldDB" id="A0A843VGR5"/>
<feature type="region of interest" description="Disordered" evidence="5">
    <location>
        <begin position="680"/>
        <end position="742"/>
    </location>
</feature>
<sequence>MAPAASLAMAPTSLLLFRFRLRPSASCCSYLIRNTQHLPSAKPFSSSPEPLWQPDPGPPLPPAPPPSDPKAGLSARMSFVFDQIDAMERMRGAKDEALQRIRAWRQTKQQQQQEQQDGASGVGDARGIGSGAVGASEMGENQIGEAKGMVTEQAGSNVFKKEVELVHPWPEWIELLELLVKQNYFDDRRFNEDQVVKDLPIDLSGIAEDVGFDFTRDWATVRTACLNFGRDRFDILRSLSKRDLQILVGNGCPSTDKKVVFSSKLLRKHAHLDEGDVCSACKLRSTCSGGYLPTRKEDEARTLDLMRTLLTFAFDSINGSVENKALLKMKSLKMVARKLLHDIVKLGAVPIDPNLPLPVIKRPPPKVKQPPPPPKKRVGRDDVEMKKGDWLCPKCDFMNFAKNIVCLQCDAKRPKRQLLPGEWECPECNFLNYRRNMACFHCDHKRPPDEFTENRMQFKQEGPQTRLDRTAGPKFSTGWNFDFDENESDGVDVAAFEFADPPRMSDGSVDVPLQRGATGGSEDNIFEANSMPRFRDSRNFSGPDEKAFSRVRRTGFDDFDDEDDDVDSYEIDDKPANPIHVVSAENVSNFESSAGSEDSEGFEDDHKYHGSYSATSSRSGDYNDQNNGFESESAGRPQWKSFSNRTSISGRSNQNRGMSNDDLGLDSDVDDDIDLGFASKQRRGVEHSARTRDSERMRNSVSDDDLFGSESEDCDYLHSNGNKTQRNGGNRNRRGNYLRESDNYDTTVNGNFEMSEGRRSRAISFRNTRDGWHYGGPNRRTQGARTDGNHPQRGNNEKYGVQRPIVEHFIHGWDNLHRRVLMYFADVA</sequence>
<evidence type="ECO:0000256" key="4">
    <source>
        <dbReference type="PROSITE-ProRule" id="PRU00322"/>
    </source>
</evidence>
<evidence type="ECO:0000313" key="8">
    <source>
        <dbReference type="Proteomes" id="UP000652761"/>
    </source>
</evidence>
<dbReference type="Pfam" id="PF00641">
    <property type="entry name" value="Zn_ribbon_RanBP"/>
    <property type="match status" value="2"/>
</dbReference>
<dbReference type="GO" id="GO:0008270">
    <property type="term" value="F:zinc ion binding"/>
    <property type="evidence" value="ECO:0007669"/>
    <property type="project" value="UniProtKB-KW"/>
</dbReference>
<keyword evidence="2 4" id="KW-0863">Zinc-finger</keyword>
<feature type="compositionally biased region" description="Low complexity" evidence="5">
    <location>
        <begin position="106"/>
        <end position="116"/>
    </location>
</feature>
<keyword evidence="8" id="KW-1185">Reference proteome</keyword>
<dbReference type="PANTHER" id="PTHR23111">
    <property type="entry name" value="ZINC FINGER PROTEIN"/>
    <property type="match status" value="1"/>
</dbReference>
<feature type="compositionally biased region" description="Acidic residues" evidence="5">
    <location>
        <begin position="557"/>
        <end position="570"/>
    </location>
</feature>
<evidence type="ECO:0000313" key="7">
    <source>
        <dbReference type="EMBL" id="MQL92534.1"/>
    </source>
</evidence>
<evidence type="ECO:0000256" key="3">
    <source>
        <dbReference type="ARBA" id="ARBA00022833"/>
    </source>
</evidence>
<accession>A0A843VGR5</accession>
<feature type="domain" description="RanBP2-type" evidence="6">
    <location>
        <begin position="419"/>
        <end position="448"/>
    </location>
</feature>
<dbReference type="OrthoDB" id="448399at2759"/>
<gene>
    <name evidence="7" type="ORF">Taro_025155</name>
</gene>
<feature type="compositionally biased region" description="Basic and acidic residues" evidence="5">
    <location>
        <begin position="683"/>
        <end position="698"/>
    </location>
</feature>
<dbReference type="Proteomes" id="UP000652761">
    <property type="component" value="Unassembled WGS sequence"/>
</dbReference>
<dbReference type="Gene3D" id="4.10.1060.10">
    <property type="entry name" value="Zinc finger, RanBP2-type"/>
    <property type="match status" value="2"/>
</dbReference>
<feature type="region of interest" description="Disordered" evidence="5">
    <location>
        <begin position="38"/>
        <end position="73"/>
    </location>
</feature>
<keyword evidence="3" id="KW-0862">Zinc</keyword>
<feature type="region of interest" description="Disordered" evidence="5">
    <location>
        <begin position="768"/>
        <end position="797"/>
    </location>
</feature>
<feature type="compositionally biased region" description="Polar residues" evidence="5">
    <location>
        <begin position="38"/>
        <end position="47"/>
    </location>
</feature>
<feature type="compositionally biased region" description="Polar residues" evidence="5">
    <location>
        <begin position="585"/>
        <end position="596"/>
    </location>
</feature>
<reference evidence="7" key="1">
    <citation type="submission" date="2017-07" db="EMBL/GenBank/DDBJ databases">
        <title>Taro Niue Genome Assembly and Annotation.</title>
        <authorList>
            <person name="Atibalentja N."/>
            <person name="Keating K."/>
            <person name="Fields C.J."/>
        </authorList>
    </citation>
    <scope>NUCLEOTIDE SEQUENCE</scope>
    <source>
        <strain evidence="7">Niue_2</strain>
        <tissue evidence="7">Leaf</tissue>
    </source>
</reference>
<dbReference type="PANTHER" id="PTHR23111:SF29">
    <property type="entry name" value="OS07G0404300 PROTEIN"/>
    <property type="match status" value="1"/>
</dbReference>
<dbReference type="GO" id="GO:0003729">
    <property type="term" value="F:mRNA binding"/>
    <property type="evidence" value="ECO:0007669"/>
    <property type="project" value="TreeGrafter"/>
</dbReference>
<feature type="region of interest" description="Disordered" evidence="5">
    <location>
        <begin position="360"/>
        <end position="382"/>
    </location>
</feature>
<dbReference type="InterPro" id="IPR001876">
    <property type="entry name" value="Znf_RanBP2"/>
</dbReference>
<dbReference type="PROSITE" id="PS01358">
    <property type="entry name" value="ZF_RANBP2_1"/>
    <property type="match status" value="2"/>
</dbReference>
<proteinExistence type="predicted"/>
<feature type="compositionally biased region" description="Basic and acidic residues" evidence="5">
    <location>
        <begin position="533"/>
        <end position="548"/>
    </location>
</feature>
<feature type="compositionally biased region" description="Low complexity" evidence="5">
    <location>
        <begin position="720"/>
        <end position="730"/>
    </location>
</feature>
<dbReference type="FunFam" id="4.10.1060.10:FF:000014">
    <property type="entry name" value="Putative zinc finger, RanBP2-type"/>
    <property type="match status" value="1"/>
</dbReference>
<dbReference type="SMART" id="SM00547">
    <property type="entry name" value="ZnF_RBZ"/>
    <property type="match status" value="2"/>
</dbReference>
<evidence type="ECO:0000256" key="5">
    <source>
        <dbReference type="SAM" id="MobiDB-lite"/>
    </source>
</evidence>
<feature type="domain" description="RanBP2-type" evidence="6">
    <location>
        <begin position="386"/>
        <end position="415"/>
    </location>
</feature>
<dbReference type="GO" id="GO:0005737">
    <property type="term" value="C:cytoplasm"/>
    <property type="evidence" value="ECO:0007669"/>
    <property type="project" value="TreeGrafter"/>
</dbReference>
<evidence type="ECO:0000256" key="1">
    <source>
        <dbReference type="ARBA" id="ARBA00022723"/>
    </source>
</evidence>
<keyword evidence="1" id="KW-0479">Metal-binding</keyword>